<dbReference type="EMBL" id="CP009268">
    <property type="protein sequence ID" value="AJA52547.1"/>
    <property type="molecule type" value="Genomic_DNA"/>
</dbReference>
<organism evidence="2 5">
    <name type="scientific">Clostridium pasteurianum DSM 525 = ATCC 6013</name>
    <dbReference type="NCBI Taxonomy" id="1262449"/>
    <lineage>
        <taxon>Bacteria</taxon>
        <taxon>Bacillati</taxon>
        <taxon>Bacillota</taxon>
        <taxon>Clostridia</taxon>
        <taxon>Eubacteriales</taxon>
        <taxon>Clostridiaceae</taxon>
        <taxon>Clostridium</taxon>
    </lineage>
</organism>
<keyword evidence="5" id="KW-1185">Reference proteome</keyword>
<evidence type="ECO:0000313" key="2">
    <source>
        <dbReference type="EMBL" id="AJA52547.1"/>
    </source>
</evidence>
<name>A0A0H3J4X6_CLOPA</name>
<keyword evidence="1" id="KW-0472">Membrane</keyword>
<dbReference type="eggNOG" id="ENOG502Z7TG">
    <property type="taxonomic scope" value="Bacteria"/>
</dbReference>
<reference evidence="2 5" key="1">
    <citation type="journal article" date="2015" name="Genome Announc.">
        <title>Complete Genome Sequence of the Nitrogen-Fixing and Solvent-Producing Clostridium pasteurianum DSM 525.</title>
        <authorList>
            <person name="Poehlein A."/>
            <person name="Grosse-Honebrink A."/>
            <person name="Zhang Y."/>
            <person name="Minton N.P."/>
            <person name="Daniel R."/>
        </authorList>
    </citation>
    <scope>NUCLEOTIDE SEQUENCE [LARGE SCALE GENOMIC DNA]</scope>
    <source>
        <strain evidence="2">DSM 525</strain>
        <strain evidence="5">DSM 525 / ATCC 6013</strain>
    </source>
</reference>
<reference evidence="3" key="2">
    <citation type="submission" date="2015-10" db="EMBL/GenBank/DDBJ databases">
        <title>Improved Draft Genome Sequence of Clostridium pasteurianum Strain ATCC 6013 (DSM 525) Using a Hybrid Next-Generation Sequencing Approach.</title>
        <authorList>
            <person name="Pyne M.E."/>
            <person name="Utturkar S.M."/>
            <person name="Brown S.D."/>
            <person name="Moo-Young M."/>
            <person name="Chung D.A."/>
            <person name="Chou P.C."/>
        </authorList>
    </citation>
    <scope>NUCLEOTIDE SEQUENCE</scope>
    <source>
        <strain evidence="3">ATCC 6013</strain>
    </source>
</reference>
<dbReference type="Proteomes" id="UP000028042">
    <property type="component" value="Unassembled WGS sequence"/>
</dbReference>
<feature type="transmembrane region" description="Helical" evidence="1">
    <location>
        <begin position="9"/>
        <end position="27"/>
    </location>
</feature>
<dbReference type="Proteomes" id="UP000030905">
    <property type="component" value="Chromosome"/>
</dbReference>
<dbReference type="RefSeq" id="WP_003447524.1">
    <property type="nucleotide sequence ID" value="NZ_ANZB01000015.1"/>
</dbReference>
<dbReference type="AlphaFoldDB" id="A0A0H3J4X6"/>
<evidence type="ECO:0000313" key="3">
    <source>
        <dbReference type="EMBL" id="KRU11443.1"/>
    </source>
</evidence>
<keyword evidence="1" id="KW-0812">Transmembrane</keyword>
<dbReference type="GeneID" id="93074626"/>
<keyword evidence="1" id="KW-1133">Transmembrane helix</keyword>
<evidence type="ECO:0000256" key="1">
    <source>
        <dbReference type="SAM" id="Phobius"/>
    </source>
</evidence>
<dbReference type="KEGG" id="cpat:CLPA_c24900"/>
<dbReference type="EMBL" id="JPGY02000001">
    <property type="protein sequence ID" value="KRU11443.1"/>
    <property type="molecule type" value="Genomic_DNA"/>
</dbReference>
<accession>A0A0H3J4X6</accession>
<proteinExistence type="predicted"/>
<dbReference type="PATRIC" id="fig|1262449.3.peg.3547"/>
<protein>
    <submittedName>
        <fullName evidence="2">Uncharacterized protein</fullName>
    </submittedName>
</protein>
<dbReference type="KEGG" id="cpae:CPAST_c24900"/>
<sequence length="150" mass="17492">MKKITGKRIFIFIILVFVALNISWFLITTIKYNKFVKAVPKDRDGVHSLLKDGYNYHVKKPDYLHYTGNLAISTRSASNRGELLIIWPLISGGYEYGFSIQEDNEAYELYVDKNMKPIDTTDTYVIQKFEEHKAGLEQLFSKADEMWQLK</sequence>
<evidence type="ECO:0000313" key="5">
    <source>
        <dbReference type="Proteomes" id="UP000030905"/>
    </source>
</evidence>
<gene>
    <name evidence="2" type="ORF">CLPA_c24900</name>
    <name evidence="3" type="ORF">CP6013_00690</name>
</gene>
<reference evidence="3 4" key="3">
    <citation type="journal article" name="Genome Announc.">
        <title>Improved Draft Genome Sequence of Clostridium pasteurianum Strain ATCC 6013 (DSM 525) Using a Hybrid Next-Generation Sequencing Approach.</title>
        <authorList>
            <person name="Pyne M.E."/>
            <person name="Utturkar S."/>
            <person name="Brown S.D."/>
            <person name="Moo-Young M."/>
            <person name="Chung D.A."/>
            <person name="Chou C.P."/>
        </authorList>
    </citation>
    <scope>NUCLEOTIDE SEQUENCE [LARGE SCALE GENOMIC DNA]</scope>
    <source>
        <strain evidence="3 4">ATCC 6013</strain>
    </source>
</reference>
<evidence type="ECO:0000313" key="4">
    <source>
        <dbReference type="Proteomes" id="UP000028042"/>
    </source>
</evidence>